<dbReference type="InterPro" id="IPR018490">
    <property type="entry name" value="cNMP-bd_dom_sf"/>
</dbReference>
<sequence length="200" mass="21641">MAPDAATCLRALSAVAPLDDASAMAPVLAAMRVRALAPGEPWLRVGDPADQECLLVQGLLRSSVGDHQGREVTLCFHQGPAALTPAVARVDAQGRSRIDCQALAPSWVATFPSELLVRCMVQSPAVQRWGDAVLRAELLRRADREWSLAAQSAAERLARFRVEHPGLESRIPQHLVASYLGITAVSLSRLRGQARRQEAR</sequence>
<dbReference type="Proteomes" id="UP001368500">
    <property type="component" value="Unassembled WGS sequence"/>
</dbReference>
<dbReference type="Gene3D" id="2.60.120.10">
    <property type="entry name" value="Jelly Rolls"/>
    <property type="match status" value="1"/>
</dbReference>
<comment type="caution">
    <text evidence="1">The sequence shown here is derived from an EMBL/GenBank/DDBJ whole genome shotgun (WGS) entry which is preliminary data.</text>
</comment>
<organism evidence="1 2">
    <name type="scientific">Pseudaquabacterium rugosum</name>
    <dbReference type="NCBI Taxonomy" id="2984194"/>
    <lineage>
        <taxon>Bacteria</taxon>
        <taxon>Pseudomonadati</taxon>
        <taxon>Pseudomonadota</taxon>
        <taxon>Betaproteobacteria</taxon>
        <taxon>Burkholderiales</taxon>
        <taxon>Sphaerotilaceae</taxon>
        <taxon>Pseudaquabacterium</taxon>
    </lineage>
</organism>
<dbReference type="RefSeq" id="WP_341375807.1">
    <property type="nucleotide sequence ID" value="NZ_JBBUTF010000018.1"/>
</dbReference>
<accession>A0ABU9BH96</accession>
<dbReference type="SUPFAM" id="SSF51206">
    <property type="entry name" value="cAMP-binding domain-like"/>
    <property type="match status" value="1"/>
</dbReference>
<dbReference type="InterPro" id="IPR014710">
    <property type="entry name" value="RmlC-like_jellyroll"/>
</dbReference>
<evidence type="ECO:0000313" key="1">
    <source>
        <dbReference type="EMBL" id="MEK8028025.1"/>
    </source>
</evidence>
<dbReference type="CDD" id="cd00038">
    <property type="entry name" value="CAP_ED"/>
    <property type="match status" value="1"/>
</dbReference>
<gene>
    <name evidence="1" type="ORF">AACH11_18850</name>
</gene>
<dbReference type="InterPro" id="IPR000595">
    <property type="entry name" value="cNMP-bd_dom"/>
</dbReference>
<name>A0ABU9BH96_9BURK</name>
<protein>
    <submittedName>
        <fullName evidence="1">Crp/Fnr family transcriptional regulator</fullName>
    </submittedName>
</protein>
<evidence type="ECO:0000313" key="2">
    <source>
        <dbReference type="Proteomes" id="UP001368500"/>
    </source>
</evidence>
<proteinExistence type="predicted"/>
<keyword evidence="2" id="KW-1185">Reference proteome</keyword>
<dbReference type="EMBL" id="JBBUTF010000018">
    <property type="protein sequence ID" value="MEK8028025.1"/>
    <property type="molecule type" value="Genomic_DNA"/>
</dbReference>
<reference evidence="1 2" key="1">
    <citation type="submission" date="2024-04" db="EMBL/GenBank/DDBJ databases">
        <title>Novel species of the genus Ideonella isolated from streams.</title>
        <authorList>
            <person name="Lu H."/>
        </authorList>
    </citation>
    <scope>NUCLEOTIDE SEQUENCE [LARGE SCALE GENOMIC DNA]</scope>
    <source>
        <strain evidence="1 2">BYS139W</strain>
    </source>
</reference>